<dbReference type="CDD" id="cd02440">
    <property type="entry name" value="AdoMet_MTases"/>
    <property type="match status" value="1"/>
</dbReference>
<keyword evidence="3" id="KW-1185">Reference proteome</keyword>
<evidence type="ECO:0000259" key="1">
    <source>
        <dbReference type="Pfam" id="PF08241"/>
    </source>
</evidence>
<comment type="caution">
    <text evidence="2">The sequence shown here is derived from an EMBL/GenBank/DDBJ whole genome shotgun (WGS) entry which is preliminary data.</text>
</comment>
<dbReference type="AlphaFoldDB" id="A0A9E5JWR0"/>
<reference evidence="2" key="1">
    <citation type="submission" date="2020-03" db="EMBL/GenBank/DDBJ databases">
        <authorList>
            <person name="Guo F."/>
        </authorList>
    </citation>
    <scope>NUCLEOTIDE SEQUENCE</scope>
    <source>
        <strain evidence="2">JCM 30134</strain>
    </source>
</reference>
<sequence>MQAPNLDDQIAGARAYENLHVPALFKQWCPTLLDAADVRAGNRVLDVACGTGVLAREAAVRVGSHGFVAGVDPGPGMLAVASELAPDIEWTEATAESLPYPDRSFDAVCCQFGLMFFSDRSLALKEMLRVLRPGGKLAVAVWDRLENSEAYAAEVVLLERLAGVTAANALRAPFVLGDKHALANMFKAAGIDPVTIETRTGTARFPGIKVMVEADLRGWLPVMGVVLNEELIQKILAQAESALGEYVSAQGEVVFNSPAHIVTGVAPAD</sequence>
<dbReference type="PANTHER" id="PTHR43591">
    <property type="entry name" value="METHYLTRANSFERASE"/>
    <property type="match status" value="1"/>
</dbReference>
<name>A0A9E5JWR0_9GAMM</name>
<feature type="domain" description="Methyltransferase type 11" evidence="1">
    <location>
        <begin position="45"/>
        <end position="138"/>
    </location>
</feature>
<accession>A0A9E5JWR0</accession>
<dbReference type="InterPro" id="IPR029063">
    <property type="entry name" value="SAM-dependent_MTases_sf"/>
</dbReference>
<keyword evidence="2" id="KW-0489">Methyltransferase</keyword>
<dbReference type="GO" id="GO:0008757">
    <property type="term" value="F:S-adenosylmethionine-dependent methyltransferase activity"/>
    <property type="evidence" value="ECO:0007669"/>
    <property type="project" value="InterPro"/>
</dbReference>
<dbReference type="RefSeq" id="WP_167185795.1">
    <property type="nucleotide sequence ID" value="NZ_JAAONZ010000006.1"/>
</dbReference>
<organism evidence="2 3">
    <name type="scientific">Pseudomaricurvus hydrocarbonicus</name>
    <dbReference type="NCBI Taxonomy" id="1470433"/>
    <lineage>
        <taxon>Bacteria</taxon>
        <taxon>Pseudomonadati</taxon>
        <taxon>Pseudomonadota</taxon>
        <taxon>Gammaproteobacteria</taxon>
        <taxon>Cellvibrionales</taxon>
        <taxon>Cellvibrionaceae</taxon>
        <taxon>Pseudomaricurvus</taxon>
    </lineage>
</organism>
<keyword evidence="2" id="KW-0808">Transferase</keyword>
<dbReference type="InterPro" id="IPR013216">
    <property type="entry name" value="Methyltransf_11"/>
</dbReference>
<evidence type="ECO:0000313" key="2">
    <source>
        <dbReference type="EMBL" id="NHO65925.1"/>
    </source>
</evidence>
<dbReference type="Proteomes" id="UP000787472">
    <property type="component" value="Unassembled WGS sequence"/>
</dbReference>
<dbReference type="PANTHER" id="PTHR43591:SF24">
    <property type="entry name" value="2-METHOXY-6-POLYPRENYL-1,4-BENZOQUINOL METHYLASE, MITOCHONDRIAL"/>
    <property type="match status" value="1"/>
</dbReference>
<proteinExistence type="predicted"/>
<dbReference type="SUPFAM" id="SSF53335">
    <property type="entry name" value="S-adenosyl-L-methionine-dependent methyltransferases"/>
    <property type="match status" value="1"/>
</dbReference>
<dbReference type="EMBL" id="JAAONZ010000006">
    <property type="protein sequence ID" value="NHO65925.1"/>
    <property type="molecule type" value="Genomic_DNA"/>
</dbReference>
<dbReference type="Gene3D" id="3.40.50.150">
    <property type="entry name" value="Vaccinia Virus protein VP39"/>
    <property type="match status" value="1"/>
</dbReference>
<gene>
    <name evidence="2" type="ORF">G8770_10265</name>
</gene>
<dbReference type="Pfam" id="PF08241">
    <property type="entry name" value="Methyltransf_11"/>
    <property type="match status" value="1"/>
</dbReference>
<evidence type="ECO:0000313" key="3">
    <source>
        <dbReference type="Proteomes" id="UP000787472"/>
    </source>
</evidence>
<protein>
    <submittedName>
        <fullName evidence="2">Class I SAM-dependent methyltransferase</fullName>
    </submittedName>
</protein>
<dbReference type="GO" id="GO:0032259">
    <property type="term" value="P:methylation"/>
    <property type="evidence" value="ECO:0007669"/>
    <property type="project" value="UniProtKB-KW"/>
</dbReference>